<evidence type="ECO:0000256" key="11">
    <source>
        <dbReference type="RuleBase" id="RU362091"/>
    </source>
</evidence>
<dbReference type="AlphaFoldDB" id="V5ICC7"/>
<evidence type="ECO:0000256" key="5">
    <source>
        <dbReference type="ARBA" id="ARBA00022692"/>
    </source>
</evidence>
<dbReference type="PANTHER" id="PTHR42985:SF40">
    <property type="entry name" value="LD47995P-RELATED"/>
    <property type="match status" value="1"/>
</dbReference>
<evidence type="ECO:0000313" key="13">
    <source>
        <dbReference type="EMBL" id="JAB70551.1"/>
    </source>
</evidence>
<feature type="transmembrane region" description="Helical" evidence="12">
    <location>
        <begin position="12"/>
        <end position="29"/>
    </location>
</feature>
<keyword evidence="3" id="KW-0813">Transport</keyword>
<dbReference type="Gene3D" id="1.20.1730.10">
    <property type="entry name" value="Sodium/glucose cotransporter"/>
    <property type="match status" value="1"/>
</dbReference>
<evidence type="ECO:0000256" key="1">
    <source>
        <dbReference type="ARBA" id="ARBA00004651"/>
    </source>
</evidence>
<organism evidence="13">
    <name type="scientific">Ixodes ricinus</name>
    <name type="common">Common tick</name>
    <name type="synonym">Acarus ricinus</name>
    <dbReference type="NCBI Taxonomy" id="34613"/>
    <lineage>
        <taxon>Eukaryota</taxon>
        <taxon>Metazoa</taxon>
        <taxon>Ecdysozoa</taxon>
        <taxon>Arthropoda</taxon>
        <taxon>Chelicerata</taxon>
        <taxon>Arachnida</taxon>
        <taxon>Acari</taxon>
        <taxon>Parasitiformes</taxon>
        <taxon>Ixodida</taxon>
        <taxon>Ixodoidea</taxon>
        <taxon>Ixodidae</taxon>
        <taxon>Ixodinae</taxon>
        <taxon>Ixodes</taxon>
    </lineage>
</organism>
<feature type="transmembrane region" description="Helical" evidence="12">
    <location>
        <begin position="278"/>
        <end position="303"/>
    </location>
</feature>
<feature type="transmembrane region" description="Helical" evidence="12">
    <location>
        <begin position="82"/>
        <end position="104"/>
    </location>
</feature>
<dbReference type="Pfam" id="PF00474">
    <property type="entry name" value="SSF"/>
    <property type="match status" value="1"/>
</dbReference>
<proteinExistence type="evidence at transcript level"/>
<dbReference type="GO" id="GO:0015293">
    <property type="term" value="F:symporter activity"/>
    <property type="evidence" value="ECO:0007669"/>
    <property type="project" value="TreeGrafter"/>
</dbReference>
<dbReference type="GO" id="GO:0005886">
    <property type="term" value="C:plasma membrane"/>
    <property type="evidence" value="ECO:0007669"/>
    <property type="project" value="UniProtKB-SubCell"/>
</dbReference>
<keyword evidence="5 12" id="KW-0812">Transmembrane</keyword>
<evidence type="ECO:0000256" key="12">
    <source>
        <dbReference type="SAM" id="Phobius"/>
    </source>
</evidence>
<feature type="transmembrane region" description="Helical" evidence="12">
    <location>
        <begin position="125"/>
        <end position="150"/>
    </location>
</feature>
<evidence type="ECO:0000256" key="2">
    <source>
        <dbReference type="ARBA" id="ARBA00006434"/>
    </source>
</evidence>
<evidence type="ECO:0000256" key="8">
    <source>
        <dbReference type="ARBA" id="ARBA00023065"/>
    </source>
</evidence>
<keyword evidence="8" id="KW-0406">Ion transport</keyword>
<evidence type="ECO:0000256" key="9">
    <source>
        <dbReference type="ARBA" id="ARBA00023136"/>
    </source>
</evidence>
<dbReference type="InterPro" id="IPR001734">
    <property type="entry name" value="Na/solute_symporter"/>
</dbReference>
<dbReference type="EMBL" id="GANP01013917">
    <property type="protein sequence ID" value="JAB70551.1"/>
    <property type="molecule type" value="mRNA"/>
</dbReference>
<dbReference type="PANTHER" id="PTHR42985">
    <property type="entry name" value="SODIUM-COUPLED MONOCARBOXYLATE TRANSPORTER"/>
    <property type="match status" value="1"/>
</dbReference>
<feature type="transmembrane region" description="Helical" evidence="12">
    <location>
        <begin position="50"/>
        <end position="76"/>
    </location>
</feature>
<evidence type="ECO:0000256" key="7">
    <source>
        <dbReference type="ARBA" id="ARBA00023053"/>
    </source>
</evidence>
<dbReference type="GO" id="GO:0006814">
    <property type="term" value="P:sodium ion transport"/>
    <property type="evidence" value="ECO:0007669"/>
    <property type="project" value="UniProtKB-KW"/>
</dbReference>
<keyword evidence="4" id="KW-1003">Cell membrane</keyword>
<accession>V5ICC7</accession>
<evidence type="ECO:0000256" key="3">
    <source>
        <dbReference type="ARBA" id="ARBA00022448"/>
    </source>
</evidence>
<keyword evidence="6 12" id="KW-1133">Transmembrane helix</keyword>
<evidence type="ECO:0000256" key="6">
    <source>
        <dbReference type="ARBA" id="ARBA00022989"/>
    </source>
</evidence>
<comment type="similarity">
    <text evidence="2 11">Belongs to the sodium:solute symporter (SSF) (TC 2.A.21) family.</text>
</comment>
<feature type="transmembrane region" description="Helical" evidence="12">
    <location>
        <begin position="156"/>
        <end position="175"/>
    </location>
</feature>
<dbReference type="InterPro" id="IPR051163">
    <property type="entry name" value="Sodium:Solute_Symporter_SSF"/>
</dbReference>
<dbReference type="InterPro" id="IPR038377">
    <property type="entry name" value="Na/Glc_symporter_sf"/>
</dbReference>
<comment type="subcellular location">
    <subcellularLocation>
        <location evidence="1">Cell membrane</location>
        <topology evidence="1">Multi-pass membrane protein</topology>
    </subcellularLocation>
</comment>
<evidence type="ECO:0000256" key="4">
    <source>
        <dbReference type="ARBA" id="ARBA00022475"/>
    </source>
</evidence>
<keyword evidence="10" id="KW-0739">Sodium transport</keyword>
<name>V5ICC7_IXORI</name>
<keyword evidence="7" id="KW-0915">Sodium</keyword>
<protein>
    <submittedName>
        <fullName evidence="13">Putative solute carrier family 5 sodium/glucose cotransporter member 12</fullName>
    </submittedName>
</protein>
<evidence type="ECO:0000256" key="10">
    <source>
        <dbReference type="ARBA" id="ARBA00023201"/>
    </source>
</evidence>
<reference evidence="13" key="1">
    <citation type="journal article" date="2015" name="Sci. Rep.">
        <title>Tissue- and time-dependent transcription in Ixodes ricinus salivary glands and midguts when blood feeding on the vertebrate host.</title>
        <authorList>
            <person name="Kotsyfakis M."/>
            <person name="Schwarz A."/>
            <person name="Erhart J."/>
            <person name="Ribeiro J.M."/>
        </authorList>
    </citation>
    <scope>NUCLEOTIDE SEQUENCE</scope>
    <source>
        <tissue evidence="13">Salivary gland and midgut</tissue>
    </source>
</reference>
<sequence length="364" mass="40105">MVAQVHPAEFVVFGGLMAINLGVGLYFALRHTHRHADTEEVFLGGRSLGAIPLSLSVLATMVTAIGIVGFTTHFYVYGLHVVWGSITALVVVPFIAKVVIPVIYNLKVTSVFQYLRMRFGNKVGITACVFYFLLNQVQGAVGIFAAAVAISTSFRVSLVGSTLAIGAAGTVYTALGGLRGVVWTDSMQGILVLICPITIIVKIIYDSFYDPEIRLRPLSDLNIEPYLFEASLDFTNDENVWASLIAVSCSHFYRMGMDQIVVQRYAAARTLQEAQTTAYVGTILLVISYIFLGSVAISLVYWYRDCDPLPCGTHHQNRTVNSALLGQKTGWISWFFRTLPGWRRKCNVEHSLICHKLTGSIILH</sequence>
<keyword evidence="9 12" id="KW-0472">Membrane</keyword>
<dbReference type="PROSITE" id="PS50283">
    <property type="entry name" value="NA_SOLUT_SYMP_3"/>
    <property type="match status" value="1"/>
</dbReference>
<feature type="transmembrane region" description="Helical" evidence="12">
    <location>
        <begin position="187"/>
        <end position="205"/>
    </location>
</feature>